<name>A0AA39MSL6_ARMTA</name>
<gene>
    <name evidence="2" type="ORF">EV420DRAFT_1484634</name>
</gene>
<evidence type="ECO:0000256" key="1">
    <source>
        <dbReference type="SAM" id="MobiDB-lite"/>
    </source>
</evidence>
<feature type="region of interest" description="Disordered" evidence="1">
    <location>
        <begin position="147"/>
        <end position="209"/>
    </location>
</feature>
<dbReference type="GeneID" id="85353651"/>
<reference evidence="2" key="1">
    <citation type="submission" date="2023-06" db="EMBL/GenBank/DDBJ databases">
        <authorList>
            <consortium name="Lawrence Berkeley National Laboratory"/>
            <person name="Ahrendt S."/>
            <person name="Sahu N."/>
            <person name="Indic B."/>
            <person name="Wong-Bajracharya J."/>
            <person name="Merenyi Z."/>
            <person name="Ke H.-M."/>
            <person name="Monk M."/>
            <person name="Kocsube S."/>
            <person name="Drula E."/>
            <person name="Lipzen A."/>
            <person name="Balint B."/>
            <person name="Henrissat B."/>
            <person name="Andreopoulos B."/>
            <person name="Martin F.M."/>
            <person name="Harder C.B."/>
            <person name="Rigling D."/>
            <person name="Ford K.L."/>
            <person name="Foster G.D."/>
            <person name="Pangilinan J."/>
            <person name="Papanicolaou A."/>
            <person name="Barry K."/>
            <person name="LaButti K."/>
            <person name="Viragh M."/>
            <person name="Koriabine M."/>
            <person name="Yan M."/>
            <person name="Riley R."/>
            <person name="Champramary S."/>
            <person name="Plett K.L."/>
            <person name="Tsai I.J."/>
            <person name="Slot J."/>
            <person name="Sipos G."/>
            <person name="Plett J."/>
            <person name="Nagy L.G."/>
            <person name="Grigoriev I.V."/>
        </authorList>
    </citation>
    <scope>NUCLEOTIDE SEQUENCE</scope>
    <source>
        <strain evidence="2">CCBAS 213</strain>
    </source>
</reference>
<sequence length="209" mass="23625">MYICIHTLKSVNIAEPVPGSNHSSAGFTPFAHQPELPDEHKEERDFVDYIQCGGTINDLILLSWTEENPDPHTRSFYQSALQVYQDVVIRVHDGLHLQLPPQQFVHRSLNMKWYQALASYSGETDPRIMESQRKALQLPNLLQGIPIPGKPSHLSPTHRPHPPPLKMNEDKLSGTGSRPTMTLSHSPKHPKWRVSPPIPSTIVPLDQIH</sequence>
<evidence type="ECO:0000313" key="2">
    <source>
        <dbReference type="EMBL" id="KAK0444514.1"/>
    </source>
</evidence>
<comment type="caution">
    <text evidence="2">The sequence shown here is derived from an EMBL/GenBank/DDBJ whole genome shotgun (WGS) entry which is preliminary data.</text>
</comment>
<keyword evidence="3" id="KW-1185">Reference proteome</keyword>
<dbReference type="AlphaFoldDB" id="A0AA39MSL6"/>
<organism evidence="2 3">
    <name type="scientific">Armillaria tabescens</name>
    <name type="common">Ringless honey mushroom</name>
    <name type="synonym">Agaricus tabescens</name>
    <dbReference type="NCBI Taxonomy" id="1929756"/>
    <lineage>
        <taxon>Eukaryota</taxon>
        <taxon>Fungi</taxon>
        <taxon>Dikarya</taxon>
        <taxon>Basidiomycota</taxon>
        <taxon>Agaricomycotina</taxon>
        <taxon>Agaricomycetes</taxon>
        <taxon>Agaricomycetidae</taxon>
        <taxon>Agaricales</taxon>
        <taxon>Marasmiineae</taxon>
        <taxon>Physalacriaceae</taxon>
        <taxon>Desarmillaria</taxon>
    </lineage>
</organism>
<proteinExistence type="predicted"/>
<feature type="compositionally biased region" description="Polar residues" evidence="1">
    <location>
        <begin position="174"/>
        <end position="185"/>
    </location>
</feature>
<dbReference type="RefSeq" id="XP_060325084.1">
    <property type="nucleotide sequence ID" value="XM_060470103.1"/>
</dbReference>
<protein>
    <submittedName>
        <fullName evidence="2">Uncharacterized protein</fullName>
    </submittedName>
</protein>
<dbReference type="Proteomes" id="UP001175211">
    <property type="component" value="Unassembled WGS sequence"/>
</dbReference>
<accession>A0AA39MSL6</accession>
<evidence type="ECO:0000313" key="3">
    <source>
        <dbReference type="Proteomes" id="UP001175211"/>
    </source>
</evidence>
<dbReference type="EMBL" id="JAUEPS010000054">
    <property type="protein sequence ID" value="KAK0444514.1"/>
    <property type="molecule type" value="Genomic_DNA"/>
</dbReference>